<dbReference type="PANTHER" id="PTHR42734:SF5">
    <property type="entry name" value="IRON TRANSPORT SYSTEM ATP-BINDING PROTEIN HI_0361-RELATED"/>
    <property type="match status" value="1"/>
</dbReference>
<evidence type="ECO:0000313" key="8">
    <source>
        <dbReference type="Proteomes" id="UP000056466"/>
    </source>
</evidence>
<feature type="domain" description="ABC transporter" evidence="6">
    <location>
        <begin position="77"/>
        <end position="281"/>
    </location>
</feature>
<keyword evidence="8" id="KW-1185">Reference proteome</keyword>
<feature type="transmembrane region" description="Helical" evidence="5">
    <location>
        <begin position="21"/>
        <end position="39"/>
    </location>
</feature>
<dbReference type="InterPro" id="IPR027417">
    <property type="entry name" value="P-loop_NTPase"/>
</dbReference>
<sequence>MLIFYTNCINKKNKIRYNITYFYFVRIFIYVVVFSAQIFCRYSNTYCFSRNNTFTTSAHCSHITLESNHLVIDVTMIRLHKLLTGYNGKSIGNPVSCIFKRGSITAIVGTNGSGKSTLIKTIAGILPPIAGQLEFDSKIEAKRPSIGYLPQQPEIDRKFPLKVFEVVAMGSWPATGLLNSINTKQQNNIWHALTKVGLYDKAHCTIGSLSNGNFQRMLFARILVQQASIILLDEPFTGIDQYTCRLLINFVHQLHTNGCTILIVLHDHMLVANHFPITLML</sequence>
<protein>
    <submittedName>
        <fullName evidence="7">Cation ABC transporter, ATP-binding protein</fullName>
    </submittedName>
</protein>
<dbReference type="SUPFAM" id="SSF52540">
    <property type="entry name" value="P-loop containing nucleoside triphosphate hydrolases"/>
    <property type="match status" value="1"/>
</dbReference>
<name>A0A0K2BJW1_9GAMM</name>
<dbReference type="InterPro" id="IPR003593">
    <property type="entry name" value="AAA+_ATPase"/>
</dbReference>
<keyword evidence="3" id="KW-0547">Nucleotide-binding</keyword>
<dbReference type="GO" id="GO:0005524">
    <property type="term" value="F:ATP binding"/>
    <property type="evidence" value="ECO:0007669"/>
    <property type="project" value="UniProtKB-KW"/>
</dbReference>
<dbReference type="Pfam" id="PF00005">
    <property type="entry name" value="ABC_tran"/>
    <property type="match status" value="1"/>
</dbReference>
<dbReference type="AlphaFoldDB" id="A0A0K2BJW1"/>
<proteinExistence type="inferred from homology"/>
<evidence type="ECO:0000313" key="7">
    <source>
        <dbReference type="EMBL" id="AKZ65706.1"/>
    </source>
</evidence>
<comment type="similarity">
    <text evidence="1">Belongs to the ABC transporter superfamily.</text>
</comment>
<dbReference type="SMART" id="SM00382">
    <property type="entry name" value="AAA"/>
    <property type="match status" value="1"/>
</dbReference>
<organism evidence="7 8">
    <name type="scientific">Candidatus Palibaumannia cicadellinicola</name>
    <dbReference type="NCBI Taxonomy" id="186490"/>
    <lineage>
        <taxon>Bacteria</taxon>
        <taxon>Pseudomonadati</taxon>
        <taxon>Pseudomonadota</taxon>
        <taxon>Gammaproteobacteria</taxon>
        <taxon>Candidatus Palibaumannia</taxon>
    </lineage>
</organism>
<gene>
    <name evidence="7" type="primary">znuC</name>
    <name evidence="7" type="ORF">AB162_085</name>
</gene>
<reference evidence="7 8" key="1">
    <citation type="submission" date="2015-06" db="EMBL/GenBank/DDBJ databases">
        <title>Lineage-specific patterns of genome deterioration in obligate symbionts.</title>
        <authorList>
            <person name="Bennett G.M."/>
            <person name="McCutcheon J.P."/>
            <person name="McDonald B.R."/>
            <person name="Moran N.A."/>
        </authorList>
    </citation>
    <scope>NUCLEOTIDE SEQUENCE [LARGE SCALE GENOMIC DNA]</scope>
    <source>
        <strain evidence="7 8">B-GSS</strain>
    </source>
</reference>
<dbReference type="InterPro" id="IPR050153">
    <property type="entry name" value="Metal_Ion_Import_ABC"/>
</dbReference>
<keyword evidence="5" id="KW-0812">Transmembrane</keyword>
<evidence type="ECO:0000256" key="5">
    <source>
        <dbReference type="SAM" id="Phobius"/>
    </source>
</evidence>
<evidence type="ECO:0000256" key="4">
    <source>
        <dbReference type="ARBA" id="ARBA00022840"/>
    </source>
</evidence>
<keyword evidence="4 7" id="KW-0067">ATP-binding</keyword>
<dbReference type="Gene3D" id="3.40.50.300">
    <property type="entry name" value="P-loop containing nucleotide triphosphate hydrolases"/>
    <property type="match status" value="1"/>
</dbReference>
<evidence type="ECO:0000259" key="6">
    <source>
        <dbReference type="PROSITE" id="PS50893"/>
    </source>
</evidence>
<dbReference type="KEGG" id="bcig:AB162_085"/>
<dbReference type="CDD" id="cd03235">
    <property type="entry name" value="ABC_Metallic_Cations"/>
    <property type="match status" value="1"/>
</dbReference>
<dbReference type="Proteomes" id="UP000056466">
    <property type="component" value="Chromosome"/>
</dbReference>
<dbReference type="EMBL" id="CP011787">
    <property type="protein sequence ID" value="AKZ65706.1"/>
    <property type="molecule type" value="Genomic_DNA"/>
</dbReference>
<evidence type="ECO:0000256" key="2">
    <source>
        <dbReference type="ARBA" id="ARBA00022448"/>
    </source>
</evidence>
<keyword evidence="5" id="KW-1133">Transmembrane helix</keyword>
<keyword evidence="2" id="KW-0813">Transport</keyword>
<dbReference type="GO" id="GO:0016887">
    <property type="term" value="F:ATP hydrolysis activity"/>
    <property type="evidence" value="ECO:0007669"/>
    <property type="project" value="InterPro"/>
</dbReference>
<keyword evidence="5" id="KW-0472">Membrane</keyword>
<dbReference type="PROSITE" id="PS50893">
    <property type="entry name" value="ABC_TRANSPORTER_2"/>
    <property type="match status" value="1"/>
</dbReference>
<evidence type="ECO:0000256" key="3">
    <source>
        <dbReference type="ARBA" id="ARBA00022741"/>
    </source>
</evidence>
<dbReference type="InterPro" id="IPR003439">
    <property type="entry name" value="ABC_transporter-like_ATP-bd"/>
</dbReference>
<dbReference type="PANTHER" id="PTHR42734">
    <property type="entry name" value="METAL TRANSPORT SYSTEM ATP-BINDING PROTEIN TM_0124-RELATED"/>
    <property type="match status" value="1"/>
</dbReference>
<evidence type="ECO:0000256" key="1">
    <source>
        <dbReference type="ARBA" id="ARBA00005417"/>
    </source>
</evidence>
<accession>A0A0K2BJW1</accession>